<protein>
    <recommendedName>
        <fullName evidence="1">Glycine zipper domain-containing protein</fullName>
    </recommendedName>
</protein>
<proteinExistence type="predicted"/>
<feature type="domain" description="Glycine zipper" evidence="1">
    <location>
        <begin position="71"/>
        <end position="107"/>
    </location>
</feature>
<accession>A0A5J6N561</accession>
<evidence type="ECO:0000259" key="1">
    <source>
        <dbReference type="Pfam" id="PF13488"/>
    </source>
</evidence>
<dbReference type="AlphaFoldDB" id="A0A5J6N561"/>
<evidence type="ECO:0000313" key="2">
    <source>
        <dbReference type="EMBL" id="QEX24577.1"/>
    </source>
</evidence>
<evidence type="ECO:0000313" key="3">
    <source>
        <dbReference type="Proteomes" id="UP000325797"/>
    </source>
</evidence>
<dbReference type="Pfam" id="PF13488">
    <property type="entry name" value="Gly-zipper_Omp"/>
    <property type="match status" value="1"/>
</dbReference>
<dbReference type="EMBL" id="CP042582">
    <property type="protein sequence ID" value="QEX24577.1"/>
    <property type="molecule type" value="Genomic_DNA"/>
</dbReference>
<dbReference type="Proteomes" id="UP000325797">
    <property type="component" value="Chromosome"/>
</dbReference>
<organism evidence="2 3">
    <name type="scientific">Hypericibacter adhaerens</name>
    <dbReference type="NCBI Taxonomy" id="2602016"/>
    <lineage>
        <taxon>Bacteria</taxon>
        <taxon>Pseudomonadati</taxon>
        <taxon>Pseudomonadota</taxon>
        <taxon>Alphaproteobacteria</taxon>
        <taxon>Rhodospirillales</taxon>
        <taxon>Dongiaceae</taxon>
        <taxon>Hypericibacter</taxon>
    </lineage>
</organism>
<dbReference type="InterPro" id="IPR039567">
    <property type="entry name" value="Gly-zipper"/>
</dbReference>
<gene>
    <name evidence="2" type="ORF">FRZ61_45180</name>
</gene>
<dbReference type="KEGG" id="hadh:FRZ61_45180"/>
<dbReference type="RefSeq" id="WP_151119842.1">
    <property type="nucleotide sequence ID" value="NZ_CP042582.1"/>
</dbReference>
<dbReference type="OrthoDB" id="7364858at2"/>
<name>A0A5J6N561_9PROT</name>
<reference evidence="2 3" key="1">
    <citation type="submission" date="2019-08" db="EMBL/GenBank/DDBJ databases">
        <title>Hyperibacter terrae gen. nov., sp. nov. and Hyperibacter viscosus sp. nov., two new members in the family Rhodospirillaceae isolated from the rhizosphere of Hypericum perforatum.</title>
        <authorList>
            <person name="Noviana Z."/>
        </authorList>
    </citation>
    <scope>NUCLEOTIDE SEQUENCE [LARGE SCALE GENOMIC DNA]</scope>
    <source>
        <strain evidence="2 3">R5959</strain>
    </source>
</reference>
<keyword evidence="3" id="KW-1185">Reference proteome</keyword>
<sequence>MRVGVRSLGLAMLIAVLAMPLEAQQLYVYPGKGQTPEQQAKDTQECQGWAVSQAGTPYPSGEQPSGGVLRGAAGGAMIGVVGGAIGGDAGQGAAIGAATGALFGGIRQHRQRQQQYNQQQYQADAYNRALAACLQGRGYTVN</sequence>